<name>A0ABQ4JFH2_9ACTN</name>
<protein>
    <submittedName>
        <fullName evidence="1">Uncharacterized protein</fullName>
    </submittedName>
</protein>
<keyword evidence="2" id="KW-1185">Reference proteome</keyword>
<organism evidence="1 2">
    <name type="scientific">Micromonospora qiuiae</name>
    <dbReference type="NCBI Taxonomy" id="502268"/>
    <lineage>
        <taxon>Bacteria</taxon>
        <taxon>Bacillati</taxon>
        <taxon>Actinomycetota</taxon>
        <taxon>Actinomycetes</taxon>
        <taxon>Micromonosporales</taxon>
        <taxon>Micromonosporaceae</taxon>
        <taxon>Micromonospora</taxon>
    </lineage>
</organism>
<dbReference type="EMBL" id="BOPC01000061">
    <property type="protein sequence ID" value="GIJ29074.1"/>
    <property type="molecule type" value="Genomic_DNA"/>
</dbReference>
<sequence length="147" mass="14848">MTGIELIVAALAGGAAAGLTGAADTAVQDAYAALRDLLRRKLSSRRDAEQVLDAQVLEPSELLSRLGGDLDAVGAGNDSEVLVAAQRLICLVDPSGAASGRYSLTAHEKTGDLHITANYGTAASTITGPVTISYGQLPVPPAQPGPA</sequence>
<accession>A0ABQ4JFH2</accession>
<comment type="caution">
    <text evidence="1">The sequence shown here is derived from an EMBL/GenBank/DDBJ whole genome shotgun (WGS) entry which is preliminary data.</text>
</comment>
<dbReference type="RefSeq" id="WP_204036554.1">
    <property type="nucleotide sequence ID" value="NZ_BOPC01000061.1"/>
</dbReference>
<evidence type="ECO:0000313" key="1">
    <source>
        <dbReference type="EMBL" id="GIJ29074.1"/>
    </source>
</evidence>
<dbReference type="Proteomes" id="UP000653076">
    <property type="component" value="Unassembled WGS sequence"/>
</dbReference>
<proteinExistence type="predicted"/>
<gene>
    <name evidence="1" type="ORF">Vqi01_42360</name>
</gene>
<reference evidence="1 2" key="1">
    <citation type="submission" date="2021-01" db="EMBL/GenBank/DDBJ databases">
        <title>Whole genome shotgun sequence of Verrucosispora qiuiae NBRC 106684.</title>
        <authorList>
            <person name="Komaki H."/>
            <person name="Tamura T."/>
        </authorList>
    </citation>
    <scope>NUCLEOTIDE SEQUENCE [LARGE SCALE GENOMIC DNA]</scope>
    <source>
        <strain evidence="1 2">NBRC 106684</strain>
    </source>
</reference>
<evidence type="ECO:0000313" key="2">
    <source>
        <dbReference type="Proteomes" id="UP000653076"/>
    </source>
</evidence>